<reference evidence="3" key="2">
    <citation type="journal article" date="2008" name="Nucleic Acids Res.">
        <title>The rice annotation project database (RAP-DB): 2008 update.</title>
        <authorList>
            <consortium name="The rice annotation project (RAP)"/>
        </authorList>
    </citation>
    <scope>GENOME REANNOTATION</scope>
    <source>
        <strain evidence="3">cv. Nipponbare</strain>
    </source>
</reference>
<accession>Q69LW7</accession>
<feature type="region of interest" description="Disordered" evidence="1">
    <location>
        <begin position="495"/>
        <end position="529"/>
    </location>
</feature>
<dbReference type="AlphaFoldDB" id="Q69LW7"/>
<feature type="compositionally biased region" description="Acidic residues" evidence="1">
    <location>
        <begin position="150"/>
        <end position="166"/>
    </location>
</feature>
<feature type="compositionally biased region" description="Basic and acidic residues" evidence="1">
    <location>
        <begin position="372"/>
        <end position="381"/>
    </location>
</feature>
<feature type="compositionally biased region" description="Low complexity" evidence="1">
    <location>
        <begin position="217"/>
        <end position="236"/>
    </location>
</feature>
<reference evidence="3" key="1">
    <citation type="journal article" date="2005" name="Nature">
        <title>The map-based sequence of the rice genome.</title>
        <authorList>
            <consortium name="International rice genome sequencing project (IRGSP)"/>
            <person name="Matsumoto T."/>
            <person name="Wu J."/>
            <person name="Kanamori H."/>
            <person name="Katayose Y."/>
            <person name="Fujisawa M."/>
            <person name="Namiki N."/>
            <person name="Mizuno H."/>
            <person name="Yamamoto K."/>
            <person name="Antonio B.A."/>
            <person name="Baba T."/>
            <person name="Sakata K."/>
            <person name="Nagamura Y."/>
            <person name="Aoki H."/>
            <person name="Arikawa K."/>
            <person name="Arita K."/>
            <person name="Bito T."/>
            <person name="Chiden Y."/>
            <person name="Fujitsuka N."/>
            <person name="Fukunaka R."/>
            <person name="Hamada M."/>
            <person name="Harada C."/>
            <person name="Hayashi A."/>
            <person name="Hijishita S."/>
            <person name="Honda M."/>
            <person name="Hosokawa S."/>
            <person name="Ichikawa Y."/>
            <person name="Idonuma A."/>
            <person name="Iijima M."/>
            <person name="Ikeda M."/>
            <person name="Ikeno M."/>
            <person name="Ito K."/>
            <person name="Ito S."/>
            <person name="Ito T."/>
            <person name="Ito Y."/>
            <person name="Ito Y."/>
            <person name="Iwabuchi A."/>
            <person name="Kamiya K."/>
            <person name="Karasawa W."/>
            <person name="Kurita K."/>
            <person name="Katagiri S."/>
            <person name="Kikuta A."/>
            <person name="Kobayashi H."/>
            <person name="Kobayashi N."/>
            <person name="Machita K."/>
            <person name="Maehara T."/>
            <person name="Masukawa M."/>
            <person name="Mizubayashi T."/>
            <person name="Mukai Y."/>
            <person name="Nagasaki H."/>
            <person name="Nagata Y."/>
            <person name="Naito S."/>
            <person name="Nakashima M."/>
            <person name="Nakama Y."/>
            <person name="Nakamichi Y."/>
            <person name="Nakamura M."/>
            <person name="Meguro A."/>
            <person name="Negishi M."/>
            <person name="Ohta I."/>
            <person name="Ohta T."/>
            <person name="Okamoto M."/>
            <person name="Ono N."/>
            <person name="Saji S."/>
            <person name="Sakaguchi M."/>
            <person name="Sakai K."/>
            <person name="Shibata M."/>
            <person name="Shimokawa T."/>
            <person name="Song J."/>
            <person name="Takazaki Y."/>
            <person name="Terasawa K."/>
            <person name="Tsugane M."/>
            <person name="Tsuji K."/>
            <person name="Ueda S."/>
            <person name="Waki K."/>
            <person name="Yamagata H."/>
            <person name="Yamamoto M."/>
            <person name="Yamamoto S."/>
            <person name="Yamane H."/>
            <person name="Yoshiki S."/>
            <person name="Yoshihara R."/>
            <person name="Yukawa K."/>
            <person name="Zhong H."/>
            <person name="Yano M."/>
            <person name="Yuan Q."/>
            <person name="Ouyang S."/>
            <person name="Liu J."/>
            <person name="Jones K.M."/>
            <person name="Gansberger K."/>
            <person name="Moffat K."/>
            <person name="Hill J."/>
            <person name="Bera J."/>
            <person name="Fadrosh D."/>
            <person name="Jin S."/>
            <person name="Johri S."/>
            <person name="Kim M."/>
            <person name="Overton L."/>
            <person name="Reardon M."/>
            <person name="Tsitrin T."/>
            <person name="Vuong H."/>
            <person name="Weaver B."/>
            <person name="Ciecko A."/>
            <person name="Tallon L."/>
            <person name="Jackson J."/>
            <person name="Pai G."/>
            <person name="Aken S.V."/>
            <person name="Utterback T."/>
            <person name="Reidmuller S."/>
            <person name="Feldblyum T."/>
            <person name="Hsiao J."/>
            <person name="Zismann V."/>
            <person name="Iobst S."/>
            <person name="de Vazeille A.R."/>
            <person name="Buell C.R."/>
            <person name="Ying K."/>
            <person name="Li Y."/>
            <person name="Lu T."/>
            <person name="Huang Y."/>
            <person name="Zhao Q."/>
            <person name="Feng Q."/>
            <person name="Zhang L."/>
            <person name="Zhu J."/>
            <person name="Weng Q."/>
            <person name="Mu J."/>
            <person name="Lu Y."/>
            <person name="Fan D."/>
            <person name="Liu Y."/>
            <person name="Guan J."/>
            <person name="Zhang Y."/>
            <person name="Yu S."/>
            <person name="Liu X."/>
            <person name="Zhang Y."/>
            <person name="Hong G."/>
            <person name="Han B."/>
            <person name="Choisne N."/>
            <person name="Demange N."/>
            <person name="Orjeda G."/>
            <person name="Samain S."/>
            <person name="Cattolico L."/>
            <person name="Pelletier E."/>
            <person name="Couloux A."/>
            <person name="Segurens B."/>
            <person name="Wincker P."/>
            <person name="D'Hont A."/>
            <person name="Scarpelli C."/>
            <person name="Weissenbach J."/>
            <person name="Salanoubat M."/>
            <person name="Quetier F."/>
            <person name="Yu Y."/>
            <person name="Kim H.R."/>
            <person name="Rambo T."/>
            <person name="Currie J."/>
            <person name="Collura K."/>
            <person name="Luo M."/>
            <person name="Yang T."/>
            <person name="Ammiraju J.S.S."/>
            <person name="Engler F."/>
            <person name="Soderlund C."/>
            <person name="Wing R.A."/>
            <person name="Palmer L.E."/>
            <person name="de la Bastide M."/>
            <person name="Spiegel L."/>
            <person name="Nascimento L."/>
            <person name="Zutavern T."/>
            <person name="O'Shaughnessy A."/>
            <person name="Dike S."/>
            <person name="Dedhia N."/>
            <person name="Preston R."/>
            <person name="Balija V."/>
            <person name="McCombie W.R."/>
            <person name="Chow T."/>
            <person name="Chen H."/>
            <person name="Chung M."/>
            <person name="Chen C."/>
            <person name="Shaw J."/>
            <person name="Wu H."/>
            <person name="Hsiao K."/>
            <person name="Chao Y."/>
            <person name="Chu M."/>
            <person name="Cheng C."/>
            <person name="Hour A."/>
            <person name="Lee P."/>
            <person name="Lin S."/>
            <person name="Lin Y."/>
            <person name="Liou J."/>
            <person name="Liu S."/>
            <person name="Hsing Y."/>
            <person name="Raghuvanshi S."/>
            <person name="Mohanty A."/>
            <person name="Bharti A.K."/>
            <person name="Gaur A."/>
            <person name="Gupta V."/>
            <person name="Kumar D."/>
            <person name="Ravi V."/>
            <person name="Vij S."/>
            <person name="Kapur A."/>
            <person name="Khurana P."/>
            <person name="Khurana P."/>
            <person name="Khurana J.P."/>
            <person name="Tyagi A.K."/>
            <person name="Gaikwad K."/>
            <person name="Singh A."/>
            <person name="Dalal V."/>
            <person name="Srivastava S."/>
            <person name="Dixit A."/>
            <person name="Pal A.K."/>
            <person name="Ghazi I.A."/>
            <person name="Yadav M."/>
            <person name="Pandit A."/>
            <person name="Bhargava A."/>
            <person name="Sureshbabu K."/>
            <person name="Batra K."/>
            <person name="Sharma T.R."/>
            <person name="Mohapatra T."/>
            <person name="Singh N.K."/>
            <person name="Messing J."/>
            <person name="Nelson A.B."/>
            <person name="Fuks G."/>
            <person name="Kavchok S."/>
            <person name="Keizer G."/>
            <person name="Linton E."/>
            <person name="Llaca V."/>
            <person name="Song R."/>
            <person name="Tanyolac B."/>
            <person name="Young S."/>
            <person name="Ho-Il K."/>
            <person name="Hahn J.H."/>
            <person name="Sangsakoo G."/>
            <person name="Vanavichit A."/>
            <person name="de Mattos Luiz.A.T."/>
            <person name="Zimmer P.D."/>
            <person name="Malone G."/>
            <person name="Dellagostin O."/>
            <person name="de Oliveira A.C."/>
            <person name="Bevan M."/>
            <person name="Bancroft I."/>
            <person name="Minx P."/>
            <person name="Cordum H."/>
            <person name="Wilson R."/>
            <person name="Cheng Z."/>
            <person name="Jin W."/>
            <person name="Jiang J."/>
            <person name="Leong S.A."/>
            <person name="Iwama H."/>
            <person name="Gojobori T."/>
            <person name="Itoh T."/>
            <person name="Niimura Y."/>
            <person name="Fujii Y."/>
            <person name="Habara T."/>
            <person name="Sakai H."/>
            <person name="Sato Y."/>
            <person name="Wilson G."/>
            <person name="Kumar K."/>
            <person name="McCouch S."/>
            <person name="Juretic N."/>
            <person name="Hoen D."/>
            <person name="Wright S."/>
            <person name="Bruskiewich R."/>
            <person name="Bureau T."/>
            <person name="Miyao A."/>
            <person name="Hirochika H."/>
            <person name="Nishikawa T."/>
            <person name="Kadowaki K."/>
            <person name="Sugiura M."/>
            <person name="Burr B."/>
            <person name="Sasaki T."/>
        </authorList>
    </citation>
    <scope>NUCLEOTIDE SEQUENCE [LARGE SCALE GENOMIC DNA]</scope>
    <source>
        <strain evidence="3">cv. Nipponbare</strain>
    </source>
</reference>
<dbReference type="Proteomes" id="UP000000763">
    <property type="component" value="Chromosome 9"/>
</dbReference>
<name>Q69LW7_ORYSJ</name>
<sequence>MQIDGTLKSRLILLRKVARRLSTRDLCEEFCLLRISPLAHVWDVSVNEGKEVLGLPRLVLPTGAKMRTLEDAKIEASKMIKALTTAKFARLLQRQADGRVNRVYTGELPSRSNPSRAGDDEAGTSKKRKRAVAKGSQVRTRRSVKTAVENDGEEEDEEDADAGSEEDGSRGYTPSPTPAKSRVGHGFSDSEGSDGTPTSSVLRRATFRGRRMSPSPASNAEAATGGSASTPAAGSNVAEDERVDAVPSPIRQHEGKAPAVEASVSDVTLTAPHFVPTDFATRPEITPFMDGVCQVIAPTKGLRLFTELNEFGLAAHLSAKKSALEQLDGYRLRLRKSEEEFHHKEDERHVVAETLKKANAENRSLRSNLEASRQRDAERDQQLALAEEKIKSLEARLASAEATAATMVPATESAKEACYTLRLPLMTLGRGRKPLARARLRPHRGFPDFVKEEWPSNTQCSGATLRAFRKGFWEDGGRDCAKIRLRENLERIAMNEEAAAANSEKGPGPSGRSPGHESEGDGGQDHPEV</sequence>
<feature type="region of interest" description="Disordered" evidence="1">
    <location>
        <begin position="102"/>
        <end position="241"/>
    </location>
</feature>
<evidence type="ECO:0000256" key="1">
    <source>
        <dbReference type="SAM" id="MobiDB-lite"/>
    </source>
</evidence>
<feature type="region of interest" description="Disordered" evidence="1">
    <location>
        <begin position="361"/>
        <end position="381"/>
    </location>
</feature>
<proteinExistence type="predicted"/>
<protein>
    <submittedName>
        <fullName evidence="2">Uncharacterized protein</fullName>
    </submittedName>
</protein>
<organism evidence="2 3">
    <name type="scientific">Oryza sativa subsp. japonica</name>
    <name type="common">Rice</name>
    <dbReference type="NCBI Taxonomy" id="39947"/>
    <lineage>
        <taxon>Eukaryota</taxon>
        <taxon>Viridiplantae</taxon>
        <taxon>Streptophyta</taxon>
        <taxon>Embryophyta</taxon>
        <taxon>Tracheophyta</taxon>
        <taxon>Spermatophyta</taxon>
        <taxon>Magnoliopsida</taxon>
        <taxon>Liliopsida</taxon>
        <taxon>Poales</taxon>
        <taxon>Poaceae</taxon>
        <taxon>BOP clade</taxon>
        <taxon>Oryzoideae</taxon>
        <taxon>Oryzeae</taxon>
        <taxon>Oryzinae</taxon>
        <taxon>Oryza</taxon>
        <taxon>Oryza sativa</taxon>
    </lineage>
</organism>
<gene>
    <name evidence="2" type="primary">OSJNBa0057D11.17</name>
</gene>
<dbReference type="EMBL" id="AP005802">
    <property type="protein sequence ID" value="BAD36409.1"/>
    <property type="molecule type" value="Genomic_DNA"/>
</dbReference>
<evidence type="ECO:0000313" key="2">
    <source>
        <dbReference type="EMBL" id="BAD36409.1"/>
    </source>
</evidence>
<feature type="compositionally biased region" description="Basic and acidic residues" evidence="1">
    <location>
        <begin position="514"/>
        <end position="529"/>
    </location>
</feature>
<evidence type="ECO:0000313" key="3">
    <source>
        <dbReference type="Proteomes" id="UP000000763"/>
    </source>
</evidence>